<dbReference type="Gene3D" id="3.10.450.230">
    <property type="entry name" value="VirB8 protein"/>
    <property type="match status" value="1"/>
</dbReference>
<dbReference type="InterPro" id="IPR032710">
    <property type="entry name" value="NTF2-like_dom_sf"/>
</dbReference>
<keyword evidence="7" id="KW-0614">Plasmid</keyword>
<evidence type="ECO:0000256" key="1">
    <source>
        <dbReference type="ARBA" id="ARBA00004167"/>
    </source>
</evidence>
<keyword evidence="2 5" id="KW-0812">Transmembrane</keyword>
<geneLocation type="plasmid" evidence="7">
    <name>pEU30</name>
</geneLocation>
<dbReference type="SUPFAM" id="SSF54427">
    <property type="entry name" value="NTF2-like"/>
    <property type="match status" value="1"/>
</dbReference>
<proteinExistence type="predicted"/>
<keyword evidence="4 5" id="KW-0472">Membrane</keyword>
<feature type="domain" description="Bacterial virulence protein VirB8" evidence="6">
    <location>
        <begin position="59"/>
        <end position="252"/>
    </location>
</feature>
<name>Q6TFR2_ERWAM</name>
<dbReference type="GO" id="GO:0016020">
    <property type="term" value="C:membrane"/>
    <property type="evidence" value="ECO:0007669"/>
    <property type="project" value="UniProtKB-SubCell"/>
</dbReference>
<dbReference type="Pfam" id="PF04335">
    <property type="entry name" value="VirB8"/>
    <property type="match status" value="1"/>
</dbReference>
<evidence type="ECO:0000313" key="7">
    <source>
        <dbReference type="EMBL" id="AAQ97958.1"/>
    </source>
</evidence>
<evidence type="ECO:0000259" key="6">
    <source>
        <dbReference type="Pfam" id="PF04335"/>
    </source>
</evidence>
<dbReference type="CDD" id="cd16424">
    <property type="entry name" value="VirB8"/>
    <property type="match status" value="1"/>
</dbReference>
<accession>Q6TFR2</accession>
<reference evidence="7" key="1">
    <citation type="submission" date="2003-09" db="EMBL/GenBank/DDBJ databases">
        <title>Plasmid diversity in Erwinia amylovora: sequence determination of pEU30 (30,314 bp) and pEL60 (60,145 bp) and analysis of variation in plasmid pEA29.</title>
        <authorList>
            <person name="Foster G.C."/>
            <person name="McGhee G.C."/>
            <person name="Jones A.L."/>
            <person name="Sundin G.W."/>
        </authorList>
    </citation>
    <scope>NUCLEOTIDE SEQUENCE</scope>
    <source>
        <strain evidence="7">UTRJ2</strain>
        <plasmid evidence="7">pEU30</plasmid>
    </source>
</reference>
<feature type="transmembrane region" description="Helical" evidence="5">
    <location>
        <begin position="64"/>
        <end position="83"/>
    </location>
</feature>
<dbReference type="InterPro" id="IPR007430">
    <property type="entry name" value="VirB8"/>
</dbReference>
<dbReference type="GeneID" id="97918284"/>
<comment type="subcellular location">
    <subcellularLocation>
        <location evidence="1">Membrane</location>
        <topology evidence="1">Single-pass membrane protein</topology>
    </subcellularLocation>
</comment>
<evidence type="ECO:0000256" key="2">
    <source>
        <dbReference type="ARBA" id="ARBA00022692"/>
    </source>
</evidence>
<sequence>MFSKKIKKATEKERHIHYGDGGLSGKDREINQLVKAYTDMAKLFEKNIVDDLVGKVLFWRKSSALGWSMVVVALIAIMGLTPLKTVVPYLLRTDSSSGGANIVRPAFERGDTLGVKQDKHFIMAWVLAHESYNWATQPANYAFIQQTSSDSVFSQYKNFQLSKKGFVETLGQNQQVKVDLDWITPLAKGPESKFTKGKDVRTYQVSYRQTLLMADNQPVPEVKPVFWVGIMTLNNENPPKNEADEWSNPAGYLALDWQPTQSSGKGGSE</sequence>
<dbReference type="EMBL" id="AY422215">
    <property type="protein sequence ID" value="AAQ97958.1"/>
    <property type="molecule type" value="Genomic_DNA"/>
</dbReference>
<evidence type="ECO:0000256" key="5">
    <source>
        <dbReference type="SAM" id="Phobius"/>
    </source>
</evidence>
<evidence type="ECO:0000256" key="3">
    <source>
        <dbReference type="ARBA" id="ARBA00022989"/>
    </source>
</evidence>
<organism evidence="7">
    <name type="scientific">Erwinia amylovora</name>
    <name type="common">Fire blight bacteria</name>
    <dbReference type="NCBI Taxonomy" id="552"/>
    <lineage>
        <taxon>Bacteria</taxon>
        <taxon>Pseudomonadati</taxon>
        <taxon>Pseudomonadota</taxon>
        <taxon>Gammaproteobacteria</taxon>
        <taxon>Enterobacterales</taxon>
        <taxon>Erwiniaceae</taxon>
        <taxon>Erwinia</taxon>
    </lineage>
</organism>
<dbReference type="AlphaFoldDB" id="Q6TFR2"/>
<gene>
    <name evidence="7" type="primary">virB8</name>
</gene>
<protein>
    <submittedName>
        <fullName evidence="7">VirB8</fullName>
    </submittedName>
</protein>
<keyword evidence="3 5" id="KW-1133">Transmembrane helix</keyword>
<dbReference type="RefSeq" id="WP_011154500.1">
    <property type="nucleotide sequence ID" value="NC_005247.1"/>
</dbReference>
<evidence type="ECO:0000256" key="4">
    <source>
        <dbReference type="ARBA" id="ARBA00023136"/>
    </source>
</evidence>